<organism evidence="14 15">
    <name type="scientific">Pachysolen tannophilus NRRL Y-2460</name>
    <dbReference type="NCBI Taxonomy" id="669874"/>
    <lineage>
        <taxon>Eukaryota</taxon>
        <taxon>Fungi</taxon>
        <taxon>Dikarya</taxon>
        <taxon>Ascomycota</taxon>
        <taxon>Saccharomycotina</taxon>
        <taxon>Pichiomycetes</taxon>
        <taxon>Pachysolenaceae</taxon>
        <taxon>Pachysolen</taxon>
    </lineage>
</organism>
<evidence type="ECO:0000256" key="10">
    <source>
        <dbReference type="PROSITE-ProRule" id="PRU00146"/>
    </source>
</evidence>
<feature type="compositionally biased region" description="Gly residues" evidence="12">
    <location>
        <begin position="221"/>
        <end position="239"/>
    </location>
</feature>
<evidence type="ECO:0000256" key="1">
    <source>
        <dbReference type="ARBA" id="ARBA00004123"/>
    </source>
</evidence>
<sequence length="442" mass="48661">MTTYENLPPREKSQRIMNKTRKAANTVDSVPKSKSSSKVRHVNSSGVINSGTAVGQIQKNVYPGLNDIADAFEAFPQELIRYFTLLKEIDAKCVYTVPYLKCYITRFLEMDKNHPKRELLLFKIRQLIKELMPCLEEKMHVASIAVDTVLKNVGRIEDDYNEIVKNEIPESIRIGPLNHPAMIADNKIPDNKSAQSQRSESRREALAARKAAAAQQASALGAGGGSGGSGVSGSTGGSGNAFANANDENSGTDTNNNASSVSNKKSKNNKRDQQQQQQQQAQAQQQHSSGSHQGGSRKRKTNHNDGSEVSRPGTPANPTTIVKRRQPSKPKKSPMPIPTSQVSVNSFKVNIPTNHHINDVDRGDNDEHIVEPITPTKTESGGNMVEPVYCYCQQVSFGEMVGCDGDDCKREWFHLPCIGLTDPPKGKWYCSDCLARMKKNRK</sequence>
<feature type="binding site" evidence="9">
    <location>
        <position position="417"/>
    </location>
    <ligand>
        <name>Zn(2+)</name>
        <dbReference type="ChEBI" id="CHEBI:29105"/>
        <label>1</label>
    </ligand>
</feature>
<dbReference type="InterPro" id="IPR059153">
    <property type="entry name" value="NSD_PHD-1st"/>
</dbReference>
<feature type="binding site" evidence="9">
    <location>
        <position position="392"/>
    </location>
    <ligand>
        <name>Zn(2+)</name>
        <dbReference type="ChEBI" id="CHEBI:29105"/>
        <label>1</label>
    </ligand>
</feature>
<dbReference type="GO" id="GO:0006355">
    <property type="term" value="P:regulation of DNA-templated transcription"/>
    <property type="evidence" value="ECO:0007669"/>
    <property type="project" value="TreeGrafter"/>
</dbReference>
<feature type="compositionally biased region" description="Polar residues" evidence="12">
    <location>
        <begin position="241"/>
        <end position="254"/>
    </location>
</feature>
<feature type="binding site" evidence="9">
    <location>
        <position position="414"/>
    </location>
    <ligand>
        <name>Zn(2+)</name>
        <dbReference type="ChEBI" id="CHEBI:29105"/>
        <label>1</label>
    </ligand>
</feature>
<feature type="binding site" evidence="9">
    <location>
        <position position="430"/>
    </location>
    <ligand>
        <name>Zn(2+)</name>
        <dbReference type="ChEBI" id="CHEBI:29105"/>
        <label>2</label>
    </ligand>
</feature>
<feature type="domain" description="PHD-type" evidence="13">
    <location>
        <begin position="387"/>
        <end position="436"/>
    </location>
</feature>
<feature type="compositionally biased region" description="Low complexity" evidence="12">
    <location>
        <begin position="208"/>
        <end position="220"/>
    </location>
</feature>
<dbReference type="InterPro" id="IPR001965">
    <property type="entry name" value="Znf_PHD"/>
</dbReference>
<dbReference type="PANTHER" id="PTHR10333">
    <property type="entry name" value="INHIBITOR OF GROWTH PROTEIN"/>
    <property type="match status" value="1"/>
</dbReference>
<evidence type="ECO:0000256" key="3">
    <source>
        <dbReference type="ARBA" id="ARBA00022723"/>
    </source>
</evidence>
<comment type="subunit">
    <text evidence="11">Component of an histone acetyltransferase complex. Interacts with H3K4me3 and to a lesser extent with H3K4me2.</text>
</comment>
<feature type="site" description="Histone H3K4me3 binding" evidence="8">
    <location>
        <position position="404"/>
    </location>
</feature>
<comment type="similarity">
    <text evidence="2 11">Belongs to the ING family.</text>
</comment>
<feature type="site" description="Histone H3K4me3 binding" evidence="8">
    <location>
        <position position="400"/>
    </location>
</feature>
<comment type="subcellular location">
    <subcellularLocation>
        <location evidence="1 11">Nucleus</location>
    </subcellularLocation>
</comment>
<dbReference type="CDD" id="cd15505">
    <property type="entry name" value="PHD_ING"/>
    <property type="match status" value="1"/>
</dbReference>
<evidence type="ECO:0000256" key="12">
    <source>
        <dbReference type="SAM" id="MobiDB-lite"/>
    </source>
</evidence>
<gene>
    <name evidence="14" type="ORF">PACTADRAFT_51875</name>
</gene>
<dbReference type="SMART" id="SM00249">
    <property type="entry name" value="PHD"/>
    <property type="match status" value="1"/>
</dbReference>
<feature type="binding site" evidence="9">
    <location>
        <position position="390"/>
    </location>
    <ligand>
        <name>Zn(2+)</name>
        <dbReference type="ChEBI" id="CHEBI:29105"/>
        <label>1</label>
    </ligand>
</feature>
<feature type="binding site" evidence="9">
    <location>
        <position position="403"/>
    </location>
    <ligand>
        <name>Zn(2+)</name>
        <dbReference type="ChEBI" id="CHEBI:29105"/>
        <label>2</label>
    </ligand>
</feature>
<keyword evidence="4 10" id="KW-0863">Zinc-finger</keyword>
<name>A0A1E4TNF5_PACTA</name>
<dbReference type="GO" id="GO:0006325">
    <property type="term" value="P:chromatin organization"/>
    <property type="evidence" value="ECO:0007669"/>
    <property type="project" value="UniProtKB-KW"/>
</dbReference>
<evidence type="ECO:0000256" key="6">
    <source>
        <dbReference type="ARBA" id="ARBA00022853"/>
    </source>
</evidence>
<dbReference type="Pfam" id="PF23011">
    <property type="entry name" value="PHD-1st_NSD"/>
    <property type="match status" value="1"/>
</dbReference>
<accession>A0A1E4TNF5</accession>
<keyword evidence="3 9" id="KW-0479">Metal-binding</keyword>
<dbReference type="SMART" id="SM01408">
    <property type="entry name" value="ING"/>
    <property type="match status" value="1"/>
</dbReference>
<dbReference type="Gene3D" id="6.10.140.1740">
    <property type="match status" value="1"/>
</dbReference>
<evidence type="ECO:0000313" key="14">
    <source>
        <dbReference type="EMBL" id="ODV93259.1"/>
    </source>
</evidence>
<dbReference type="InterPro" id="IPR028651">
    <property type="entry name" value="ING_fam"/>
</dbReference>
<feature type="binding site" evidence="9">
    <location>
        <position position="408"/>
    </location>
    <ligand>
        <name>Zn(2+)</name>
        <dbReference type="ChEBI" id="CHEBI:29105"/>
        <label>2</label>
    </ligand>
</feature>
<dbReference type="OrthoDB" id="5411773at2759"/>
<dbReference type="Gene3D" id="3.30.40.10">
    <property type="entry name" value="Zinc/RING finger domain, C3HC4 (zinc finger)"/>
    <property type="match status" value="1"/>
</dbReference>
<evidence type="ECO:0000256" key="4">
    <source>
        <dbReference type="ARBA" id="ARBA00022771"/>
    </source>
</evidence>
<feature type="compositionally biased region" description="Basic residues" evidence="12">
    <location>
        <begin position="322"/>
        <end position="332"/>
    </location>
</feature>
<feature type="binding site" evidence="9">
    <location>
        <position position="433"/>
    </location>
    <ligand>
        <name>Zn(2+)</name>
        <dbReference type="ChEBI" id="CHEBI:29105"/>
        <label>2</label>
    </ligand>
</feature>
<dbReference type="FunFam" id="3.30.40.10:FF:000016">
    <property type="entry name" value="Inhibitor of growth protein"/>
    <property type="match status" value="1"/>
</dbReference>
<dbReference type="PROSITE" id="PS50016">
    <property type="entry name" value="ZF_PHD_2"/>
    <property type="match status" value="1"/>
</dbReference>
<feature type="region of interest" description="Disordered" evidence="12">
    <location>
        <begin position="183"/>
        <end position="342"/>
    </location>
</feature>
<comment type="domain">
    <text evidence="11">The PHD-type zinc finger mediates the binding to H3K4me3.</text>
</comment>
<dbReference type="STRING" id="669874.A0A1E4TNF5"/>
<evidence type="ECO:0000259" key="13">
    <source>
        <dbReference type="PROSITE" id="PS50016"/>
    </source>
</evidence>
<evidence type="ECO:0000256" key="2">
    <source>
        <dbReference type="ARBA" id="ARBA00010210"/>
    </source>
</evidence>
<evidence type="ECO:0000256" key="11">
    <source>
        <dbReference type="RuleBase" id="RU361213"/>
    </source>
</evidence>
<keyword evidence="5 9" id="KW-0862">Zinc</keyword>
<evidence type="ECO:0000256" key="7">
    <source>
        <dbReference type="ARBA" id="ARBA00023242"/>
    </source>
</evidence>
<keyword evidence="6 11" id="KW-0156">Chromatin regulator</keyword>
<dbReference type="GO" id="GO:0070210">
    <property type="term" value="C:Rpd3L-Expanded complex"/>
    <property type="evidence" value="ECO:0007669"/>
    <property type="project" value="TreeGrafter"/>
</dbReference>
<evidence type="ECO:0000256" key="5">
    <source>
        <dbReference type="ARBA" id="ARBA00022833"/>
    </source>
</evidence>
<feature type="site" description="Histone H3K4me3 binding" evidence="8">
    <location>
        <position position="389"/>
    </location>
</feature>
<dbReference type="GO" id="GO:0008270">
    <property type="term" value="F:zinc ion binding"/>
    <property type="evidence" value="ECO:0007669"/>
    <property type="project" value="UniProtKB-KW"/>
</dbReference>
<dbReference type="PROSITE" id="PS01359">
    <property type="entry name" value="ZF_PHD_1"/>
    <property type="match status" value="1"/>
</dbReference>
<dbReference type="AlphaFoldDB" id="A0A1E4TNF5"/>
<dbReference type="InterPro" id="IPR013083">
    <property type="entry name" value="Znf_RING/FYVE/PHD"/>
</dbReference>
<dbReference type="EMBL" id="KV454018">
    <property type="protein sequence ID" value="ODV93259.1"/>
    <property type="molecule type" value="Genomic_DNA"/>
</dbReference>
<dbReference type="PANTHER" id="PTHR10333:SF42">
    <property type="entry name" value="INHIBITOR OF GROWTH PROTEIN 5"/>
    <property type="match status" value="1"/>
</dbReference>
<dbReference type="Pfam" id="PF12998">
    <property type="entry name" value="ING"/>
    <property type="match status" value="1"/>
</dbReference>
<evidence type="ECO:0000256" key="8">
    <source>
        <dbReference type="PIRSR" id="PIRSR628651-50"/>
    </source>
</evidence>
<dbReference type="InterPro" id="IPR024610">
    <property type="entry name" value="ING_N_histone-binding"/>
</dbReference>
<feature type="site" description="Histone H3K4me3 binding" evidence="8">
    <location>
        <position position="412"/>
    </location>
</feature>
<keyword evidence="7 11" id="KW-0539">Nucleus</keyword>
<dbReference type="Proteomes" id="UP000094236">
    <property type="component" value="Unassembled WGS sequence"/>
</dbReference>
<feature type="region of interest" description="Disordered" evidence="12">
    <location>
        <begin position="1"/>
        <end position="38"/>
    </location>
</feature>
<dbReference type="GO" id="GO:0033698">
    <property type="term" value="C:Rpd3L complex"/>
    <property type="evidence" value="ECO:0007669"/>
    <property type="project" value="TreeGrafter"/>
</dbReference>
<evidence type="ECO:0000256" key="9">
    <source>
        <dbReference type="PIRSR" id="PIRSR628651-51"/>
    </source>
</evidence>
<keyword evidence="15" id="KW-1185">Reference proteome</keyword>
<protein>
    <recommendedName>
        <fullName evidence="11">Chromatin modification-related protein</fullName>
    </recommendedName>
</protein>
<feature type="compositionally biased region" description="Low complexity" evidence="12">
    <location>
        <begin position="274"/>
        <end position="291"/>
    </location>
</feature>
<proteinExistence type="inferred from homology"/>
<reference evidence="15" key="1">
    <citation type="submission" date="2016-05" db="EMBL/GenBank/DDBJ databases">
        <title>Comparative genomics of biotechnologically important yeasts.</title>
        <authorList>
            <consortium name="DOE Joint Genome Institute"/>
            <person name="Riley R."/>
            <person name="Haridas S."/>
            <person name="Wolfe K.H."/>
            <person name="Lopes M.R."/>
            <person name="Hittinger C.T."/>
            <person name="Goker M."/>
            <person name="Salamov A."/>
            <person name="Wisecaver J."/>
            <person name="Long T.M."/>
            <person name="Aerts A.L."/>
            <person name="Barry K."/>
            <person name="Choi C."/>
            <person name="Clum A."/>
            <person name="Coughlan A.Y."/>
            <person name="Deshpande S."/>
            <person name="Douglass A.P."/>
            <person name="Hanson S.J."/>
            <person name="Klenk H.-P."/>
            <person name="Labutti K."/>
            <person name="Lapidus A."/>
            <person name="Lindquist E."/>
            <person name="Lipzen A."/>
            <person name="Meier-Kolthoff J.P."/>
            <person name="Ohm R.A."/>
            <person name="Otillar R.P."/>
            <person name="Pangilinan J."/>
            <person name="Peng Y."/>
            <person name="Rokas A."/>
            <person name="Rosa C.A."/>
            <person name="Scheuner C."/>
            <person name="Sibirny A.A."/>
            <person name="Slot J.C."/>
            <person name="Stielow J.B."/>
            <person name="Sun H."/>
            <person name="Kurtzman C.P."/>
            <person name="Blackwell M."/>
            <person name="Grigoriev I.V."/>
            <person name="Jeffries T.W."/>
        </authorList>
    </citation>
    <scope>NUCLEOTIDE SEQUENCE [LARGE SCALE GENOMIC DNA]</scope>
    <source>
        <strain evidence="15">NRRL Y-2460</strain>
    </source>
</reference>
<dbReference type="InterPro" id="IPR019786">
    <property type="entry name" value="Zinc_finger_PHD-type_CS"/>
</dbReference>
<dbReference type="SUPFAM" id="SSF57903">
    <property type="entry name" value="FYVE/PHD zinc finger"/>
    <property type="match status" value="1"/>
</dbReference>
<comment type="function">
    <text evidence="11">Component of an histone acetyltransferase complex.</text>
</comment>
<dbReference type="InterPro" id="IPR019787">
    <property type="entry name" value="Znf_PHD-finger"/>
</dbReference>
<evidence type="ECO:0000313" key="15">
    <source>
        <dbReference type="Proteomes" id="UP000094236"/>
    </source>
</evidence>
<dbReference type="InterPro" id="IPR011011">
    <property type="entry name" value="Znf_FYVE_PHD"/>
</dbReference>